<evidence type="ECO:0000313" key="2">
    <source>
        <dbReference type="Proteomes" id="UP000789702"/>
    </source>
</evidence>
<dbReference type="Proteomes" id="UP000789702">
    <property type="component" value="Unassembled WGS sequence"/>
</dbReference>
<evidence type="ECO:0000313" key="1">
    <source>
        <dbReference type="EMBL" id="CAG8723914.1"/>
    </source>
</evidence>
<keyword evidence="2" id="KW-1185">Reference proteome</keyword>
<organism evidence="1 2">
    <name type="scientific">Dentiscutata heterogama</name>
    <dbReference type="NCBI Taxonomy" id="1316150"/>
    <lineage>
        <taxon>Eukaryota</taxon>
        <taxon>Fungi</taxon>
        <taxon>Fungi incertae sedis</taxon>
        <taxon>Mucoromycota</taxon>
        <taxon>Glomeromycotina</taxon>
        <taxon>Glomeromycetes</taxon>
        <taxon>Diversisporales</taxon>
        <taxon>Gigasporaceae</taxon>
        <taxon>Dentiscutata</taxon>
    </lineage>
</organism>
<sequence length="175" mass="20689">MEIPDIDINNIIQCDICYNSSSDTGFIYPLPCDCKNNVCKSCVKNIKKKNGKETKCPFCNKKKFNENGEVTRQEEENELNIFFTIICIRVDLRLRYENELAILETKYENFKECCTFNYESNIDELNNNEDYGDDLKKEKREMLLINYNISLEKLNKSKEKEINSLKMKYRILAIN</sequence>
<accession>A0ACA9PVE5</accession>
<name>A0ACA9PVE5_9GLOM</name>
<gene>
    <name evidence="1" type="ORF">DHETER_LOCUS12997</name>
</gene>
<proteinExistence type="predicted"/>
<reference evidence="1" key="1">
    <citation type="submission" date="2021-06" db="EMBL/GenBank/DDBJ databases">
        <authorList>
            <person name="Kallberg Y."/>
            <person name="Tangrot J."/>
            <person name="Rosling A."/>
        </authorList>
    </citation>
    <scope>NUCLEOTIDE SEQUENCE</scope>
    <source>
        <strain evidence="1">IL203A</strain>
    </source>
</reference>
<protein>
    <submittedName>
        <fullName evidence="1">10867_t:CDS:1</fullName>
    </submittedName>
</protein>
<dbReference type="EMBL" id="CAJVPU010033972">
    <property type="protein sequence ID" value="CAG8723914.1"/>
    <property type="molecule type" value="Genomic_DNA"/>
</dbReference>
<comment type="caution">
    <text evidence="1">The sequence shown here is derived from an EMBL/GenBank/DDBJ whole genome shotgun (WGS) entry which is preliminary data.</text>
</comment>